<name>A0A285UJ84_9HYPH</name>
<evidence type="ECO:0000313" key="1">
    <source>
        <dbReference type="EMBL" id="SOC41950.1"/>
    </source>
</evidence>
<gene>
    <name evidence="1" type="ORF">SAMN05892877_109156</name>
</gene>
<accession>A0A285UJ84</accession>
<dbReference type="Proteomes" id="UP000219167">
    <property type="component" value="Unassembled WGS sequence"/>
</dbReference>
<protein>
    <recommendedName>
        <fullName evidence="3">BrnA antitoxin of type II toxin-antitoxin system</fullName>
    </recommendedName>
</protein>
<evidence type="ECO:0000313" key="2">
    <source>
        <dbReference type="Proteomes" id="UP000219167"/>
    </source>
</evidence>
<dbReference type="EMBL" id="OBQD01000009">
    <property type="protein sequence ID" value="SOC41950.1"/>
    <property type="molecule type" value="Genomic_DNA"/>
</dbReference>
<proteinExistence type="predicted"/>
<keyword evidence="2" id="KW-1185">Reference proteome</keyword>
<reference evidence="1 2" key="1">
    <citation type="submission" date="2017-08" db="EMBL/GenBank/DDBJ databases">
        <authorList>
            <person name="de Groot N.N."/>
        </authorList>
    </citation>
    <scope>NUCLEOTIDE SEQUENCE [LARGE SCALE GENOMIC DNA]</scope>
    <source>
        <strain evidence="1 2">JC85</strain>
    </source>
</reference>
<dbReference type="AlphaFoldDB" id="A0A285UJ84"/>
<sequence>MKYQDWKKHSARRKALWPGDSKGYLHRQHKVTISIDAELAEWLVENVVGRSSYTCDLEETILTALRIARRDASTPRH</sequence>
<organism evidence="1 2">
    <name type="scientific">Rhizobium subbaraonis</name>
    <dbReference type="NCBI Taxonomy" id="908946"/>
    <lineage>
        <taxon>Bacteria</taxon>
        <taxon>Pseudomonadati</taxon>
        <taxon>Pseudomonadota</taxon>
        <taxon>Alphaproteobacteria</taxon>
        <taxon>Hyphomicrobiales</taxon>
        <taxon>Rhizobiaceae</taxon>
        <taxon>Rhizobium/Agrobacterium group</taxon>
        <taxon>Rhizobium</taxon>
    </lineage>
</organism>
<evidence type="ECO:0008006" key="3">
    <source>
        <dbReference type="Google" id="ProtNLM"/>
    </source>
</evidence>